<comment type="similarity">
    <text evidence="1">Belongs to the oxygen-dependent FAD-linked oxidoreductase family.</text>
</comment>
<dbReference type="PROSITE" id="PS51387">
    <property type="entry name" value="FAD_PCMH"/>
    <property type="match status" value="1"/>
</dbReference>
<comment type="similarity">
    <text evidence="4 8">Belongs to the QNG1 protein family.</text>
</comment>
<dbReference type="PANTHER" id="PTHR21314:SF0">
    <property type="entry name" value="QUEUOSINE 5'-PHOSPHATE N-GLYCOSYLASE_HYDROLASE"/>
    <property type="match status" value="1"/>
</dbReference>
<dbReference type="GO" id="GO:0016491">
    <property type="term" value="F:oxidoreductase activity"/>
    <property type="evidence" value="ECO:0007669"/>
    <property type="project" value="UniProtKB-KW"/>
</dbReference>
<dbReference type="EC" id="3.2.2.-" evidence="8"/>
<dbReference type="Gene3D" id="3.40.462.20">
    <property type="match status" value="1"/>
</dbReference>
<dbReference type="VEuPathDB" id="FungiDB:yc1106_01524"/>
<dbReference type="Pfam" id="PF01565">
    <property type="entry name" value="FAD_binding_4"/>
    <property type="match status" value="1"/>
</dbReference>
<evidence type="ECO:0000259" key="11">
    <source>
        <dbReference type="PROSITE" id="PS51387"/>
    </source>
</evidence>
<dbReference type="GO" id="GO:0071949">
    <property type="term" value="F:FAD binding"/>
    <property type="evidence" value="ECO:0007669"/>
    <property type="project" value="InterPro"/>
</dbReference>
<dbReference type="Gene3D" id="3.30.465.10">
    <property type="match status" value="1"/>
</dbReference>
<evidence type="ECO:0000256" key="1">
    <source>
        <dbReference type="ARBA" id="ARBA00005466"/>
    </source>
</evidence>
<feature type="domain" description="RNase III" evidence="10">
    <location>
        <begin position="916"/>
        <end position="1043"/>
    </location>
</feature>
<dbReference type="InterPro" id="IPR019438">
    <property type="entry name" value="Q_salvage"/>
</dbReference>
<name>A0A9Q8Z228_CURCL</name>
<proteinExistence type="inferred from homology"/>
<keyword evidence="3" id="KW-0560">Oxidoreductase</keyword>
<accession>A0A9Q8Z228</accession>
<evidence type="ECO:0000259" key="10">
    <source>
        <dbReference type="PROSITE" id="PS50142"/>
    </source>
</evidence>
<evidence type="ECO:0000256" key="7">
    <source>
        <dbReference type="ARBA" id="ARBA00048204"/>
    </source>
</evidence>
<feature type="region of interest" description="Disordered" evidence="9">
    <location>
        <begin position="1346"/>
        <end position="1388"/>
    </location>
</feature>
<evidence type="ECO:0000256" key="3">
    <source>
        <dbReference type="ARBA" id="ARBA00023002"/>
    </source>
</evidence>
<keyword evidence="13" id="KW-1185">Reference proteome</keyword>
<evidence type="ECO:0000313" key="12">
    <source>
        <dbReference type="EMBL" id="USP74250.1"/>
    </source>
</evidence>
<dbReference type="Gene3D" id="1.10.1520.10">
    <property type="entry name" value="Ribonuclease III domain"/>
    <property type="match status" value="1"/>
</dbReference>
<dbReference type="EMBL" id="CP089274">
    <property type="protein sequence ID" value="USP74250.1"/>
    <property type="molecule type" value="Genomic_DNA"/>
</dbReference>
<dbReference type="GO" id="GO:0004525">
    <property type="term" value="F:ribonuclease III activity"/>
    <property type="evidence" value="ECO:0007669"/>
    <property type="project" value="InterPro"/>
</dbReference>
<dbReference type="InterPro" id="IPR006093">
    <property type="entry name" value="Oxy_OxRdtase_FAD_BS"/>
</dbReference>
<evidence type="ECO:0000256" key="9">
    <source>
        <dbReference type="SAM" id="MobiDB-lite"/>
    </source>
</evidence>
<dbReference type="InterPro" id="IPR016166">
    <property type="entry name" value="FAD-bd_PCMH"/>
</dbReference>
<dbReference type="Pfam" id="PF10343">
    <property type="entry name" value="Q_salvage"/>
    <property type="match status" value="1"/>
</dbReference>
<reference evidence="12" key="1">
    <citation type="submission" date="2021-12" db="EMBL/GenBank/DDBJ databases">
        <title>Curvularia clavata genome.</title>
        <authorList>
            <person name="Cao Y."/>
        </authorList>
    </citation>
    <scope>NUCLEOTIDE SEQUENCE</scope>
    <source>
        <strain evidence="12">Yc1106</strain>
    </source>
</reference>
<dbReference type="InterPro" id="IPR006094">
    <property type="entry name" value="Oxid_FAD_bind_N"/>
</dbReference>
<evidence type="ECO:0000256" key="8">
    <source>
        <dbReference type="RuleBase" id="RU365002"/>
    </source>
</evidence>
<dbReference type="InterPro" id="IPR036318">
    <property type="entry name" value="FAD-bd_PCMH-like_sf"/>
</dbReference>
<organism evidence="12 13">
    <name type="scientific">Curvularia clavata</name>
    <dbReference type="NCBI Taxonomy" id="95742"/>
    <lineage>
        <taxon>Eukaryota</taxon>
        <taxon>Fungi</taxon>
        <taxon>Dikarya</taxon>
        <taxon>Ascomycota</taxon>
        <taxon>Pezizomycotina</taxon>
        <taxon>Dothideomycetes</taxon>
        <taxon>Pleosporomycetidae</taxon>
        <taxon>Pleosporales</taxon>
        <taxon>Pleosporineae</taxon>
        <taxon>Pleosporaceae</taxon>
        <taxon>Curvularia</taxon>
    </lineage>
</organism>
<comment type="catalytic activity">
    <reaction evidence="7 8">
        <text>queuosine 5'-phosphate + H2O = queuine + D-ribose 5-phosphate</text>
        <dbReference type="Rhea" id="RHEA:75387"/>
        <dbReference type="ChEBI" id="CHEBI:15377"/>
        <dbReference type="ChEBI" id="CHEBI:17433"/>
        <dbReference type="ChEBI" id="CHEBI:78346"/>
        <dbReference type="ChEBI" id="CHEBI:194371"/>
    </reaction>
    <physiologicalReaction direction="left-to-right" evidence="7 8">
        <dbReference type="Rhea" id="RHEA:75388"/>
    </physiologicalReaction>
</comment>
<dbReference type="PROSITE" id="PS00862">
    <property type="entry name" value="OX2_COVAL_FAD"/>
    <property type="match status" value="1"/>
</dbReference>
<dbReference type="SMART" id="SM00535">
    <property type="entry name" value="RIBOc"/>
    <property type="match status" value="1"/>
</dbReference>
<gene>
    <name evidence="12" type="ORF">yc1106_01524</name>
</gene>
<dbReference type="SUPFAM" id="SSF69065">
    <property type="entry name" value="RNase III domain-like"/>
    <property type="match status" value="1"/>
</dbReference>
<dbReference type="PANTHER" id="PTHR21314">
    <property type="entry name" value="QUEUOSINE 5'-PHOSPHATE N-GLYCOSYLASE_HYDROLASE-RELATED"/>
    <property type="match status" value="1"/>
</dbReference>
<feature type="domain" description="FAD-binding PCMH-type" evidence="11">
    <location>
        <begin position="406"/>
        <end position="579"/>
    </location>
</feature>
<dbReference type="OrthoDB" id="416777at2759"/>
<dbReference type="InterPro" id="IPR016169">
    <property type="entry name" value="FAD-bd_PCMH_sub2"/>
</dbReference>
<sequence length="1438" mass="161707">MSDDDVDLELLDLMRKHWGGGAKNNGPPETNVLENAQFIYDNSMDVALDMRSTKVAAQLVLDEMEKREYSTKSWSEHELHPKSKDESTVNFIFTMDLLNFSFWSEKNEEDRFAVVYQGKRWTGYWSLVAILQRALEQEIPITSPDFWVDEEACSDEVLRTVFSSGTDEEIPMFEQRVRCLREAGKVLQEEFDSSVVTLIEDANNSAAALVNLLAEKFNCFRDEGTFDNKKVRFLKRAQIFVADLWAAFDGEGYGQFDDIDKITMFADYRIPQMLHSLGIMWYCPPLENKIRRLEMIDSGDTWEMQIRGCSIWAVELLRREIKRLKPDTEVNAILIDFFLYDLAKEKEKEGIDISYTFIMGNAASSTSTVGSSLQQCLVKAVGEDNVAFKGSPLYQVTDVKPYNLDISVTPTAVTYPSSADEVAAIVKCAADSKLNVQARSGGHSYANYGIGGKDNAIVVDLKHFQQFSMDQSTWRATVGGGTHLGDLTQRLHDNGNRAMAYGTCPQVGIGGHATIGGLGPPSRMWGALLDHIEEVEVVLANSTIVRASEKQHSDVFFAIRGAAAGFGIVTEFKLRTQEAPGKAVVYSYTVQGGSTQSKADIFKKWQKLVSDPQLSRKFASQFIFTRQIGAIVTGTYFGSQAEFDSLNLTSRLSVSASNQSVELKDWLGAVGHWSEDVALKIVGGVPAHFYAKSLAYTEKDLLPDDAVDKLFNYMAQADDGGALTFVIWDLAGGAVNDVAPDATAYGHRDALFFHQAYAVNLLGKVNDKTRAYLTGINNIVLDSRPSRDESVYAGYVDPALGANSASLYWGAVNKTIVSKASIWLSKAIDYLQFRGVAILLMYSAIPVRYHRIYGIKKPKPWRPIGELRQHVGPKARIPDLFQGENDIHLKLAAQRLKWYKTPPRLHHDLLEAVAKVGRLEERIHYTFKDKMTCVEALKVTSSVTPLFFKGMIYKTDRNKRLALLGDRVLSMVLCEIWFPTGNSLSDYTKMHTEVETRASLAERGRALGIHNGLLLPEGVDEPEAFQIAEAFEAVIGAIYLDSGKSIEVVKKVINDIKLDDHRFLTPNSRSRNDQNRRELWYHYAEGELLDDKTELLEREALGLQKEIQDDDASVAEQQGDKPPDDSQIQVTVETEAETPDHKATELHNATEDANTSIEELRENLAIDSRMKVHIKRRIEYLKSLSLRKEKENSIASRKSQGGKPGVDSRTRADSNENAIDDLQSVNVQTVCILADHVTLQETSEPPECTSATIMDLVKEIKVVRRRKSKASSGRARKRWEIEYQKLLKEAWDVTTKKALNLRELRLPADTGALYEEILKDKLVVVLNREQRWKKAREIAYAMKQSLAPKDPQQTDILGAEHSPSHVTQETPKNPEKSRRRATKPMPLQDKLERDGFDFLFPDEPTTETNICVWTPEKLRKVMARNKNVDLTKKRLPPR</sequence>
<evidence type="ECO:0000256" key="2">
    <source>
        <dbReference type="ARBA" id="ARBA00022801"/>
    </source>
</evidence>
<evidence type="ECO:0000256" key="5">
    <source>
        <dbReference type="ARBA" id="ARBA00035306"/>
    </source>
</evidence>
<protein>
    <recommendedName>
        <fullName evidence="5 8">Queuosine 5'-phosphate N-glycosylase/hydrolase</fullName>
        <ecNumber evidence="8">3.2.2.-</ecNumber>
    </recommendedName>
    <alternativeName>
        <fullName evidence="6 8">Queuosine-nucleotide N-glycosylase/hydrolase</fullName>
    </alternativeName>
</protein>
<evidence type="ECO:0000313" key="13">
    <source>
        <dbReference type="Proteomes" id="UP001056012"/>
    </source>
</evidence>
<dbReference type="InterPro" id="IPR036389">
    <property type="entry name" value="RNase_III_sf"/>
</dbReference>
<evidence type="ECO:0000256" key="6">
    <source>
        <dbReference type="ARBA" id="ARBA00035393"/>
    </source>
</evidence>
<dbReference type="SUPFAM" id="SSF56176">
    <property type="entry name" value="FAD-binding/transporter-associated domain-like"/>
    <property type="match status" value="1"/>
</dbReference>
<dbReference type="GO" id="GO:0006400">
    <property type="term" value="P:tRNA modification"/>
    <property type="evidence" value="ECO:0007669"/>
    <property type="project" value="TreeGrafter"/>
</dbReference>
<keyword evidence="2 8" id="KW-0378">Hydrolase</keyword>
<dbReference type="Proteomes" id="UP001056012">
    <property type="component" value="Chromosome 1"/>
</dbReference>
<feature type="region of interest" description="Disordered" evidence="9">
    <location>
        <begin position="1106"/>
        <end position="1155"/>
    </location>
</feature>
<feature type="region of interest" description="Disordered" evidence="9">
    <location>
        <begin position="1189"/>
        <end position="1219"/>
    </location>
</feature>
<evidence type="ECO:0000256" key="4">
    <source>
        <dbReference type="ARBA" id="ARBA00035119"/>
    </source>
</evidence>
<comment type="function">
    <text evidence="8">Catalyzes the hydrolysis of queuosine 5'-phosphate, releasing the nucleobase queuine (q). Is required for salvage of queuine from exogenous queuosine (Q) that is imported and then converted to queuosine 5'-phosphate intracellularly.</text>
</comment>
<dbReference type="InterPro" id="IPR000999">
    <property type="entry name" value="RNase_III_dom"/>
</dbReference>
<dbReference type="Pfam" id="PF14622">
    <property type="entry name" value="Ribonucleas_3_3"/>
    <property type="match status" value="1"/>
</dbReference>
<dbReference type="CDD" id="cd00593">
    <property type="entry name" value="RIBOc"/>
    <property type="match status" value="1"/>
</dbReference>
<feature type="compositionally biased region" description="Basic and acidic residues" evidence="9">
    <location>
        <begin position="1138"/>
        <end position="1150"/>
    </location>
</feature>
<dbReference type="PROSITE" id="PS50142">
    <property type="entry name" value="RNASE_3_2"/>
    <property type="match status" value="1"/>
</dbReference>